<organism evidence="1 2">
    <name type="scientific">Taxus chinensis</name>
    <name type="common">Chinese yew</name>
    <name type="synonym">Taxus wallichiana var. chinensis</name>
    <dbReference type="NCBI Taxonomy" id="29808"/>
    <lineage>
        <taxon>Eukaryota</taxon>
        <taxon>Viridiplantae</taxon>
        <taxon>Streptophyta</taxon>
        <taxon>Embryophyta</taxon>
        <taxon>Tracheophyta</taxon>
        <taxon>Spermatophyta</taxon>
        <taxon>Pinopsida</taxon>
        <taxon>Pinidae</taxon>
        <taxon>Conifers II</taxon>
        <taxon>Cupressales</taxon>
        <taxon>Taxaceae</taxon>
        <taxon>Taxus</taxon>
    </lineage>
</organism>
<sequence length="137" mass="15337">MAANSRSSSAVRWVRATNGPDFRSNSVLCERFKWAQNGRRRRPLQSVGRGKAFTLTNPLLLSLSQTLHLLAVSNYQAIAPGKRPNCPCFLPEALSEVECALLWPEYGFISGFGDLNVRAQWSHRSMDSLVSDKKEQI</sequence>
<protein>
    <submittedName>
        <fullName evidence="1">Uncharacterized protein</fullName>
    </submittedName>
</protein>
<reference evidence="1 2" key="1">
    <citation type="journal article" date="2021" name="Nat. Plants">
        <title>The Taxus genome provides insights into paclitaxel biosynthesis.</title>
        <authorList>
            <person name="Xiong X."/>
            <person name="Gou J."/>
            <person name="Liao Q."/>
            <person name="Li Y."/>
            <person name="Zhou Q."/>
            <person name="Bi G."/>
            <person name="Li C."/>
            <person name="Du R."/>
            <person name="Wang X."/>
            <person name="Sun T."/>
            <person name="Guo L."/>
            <person name="Liang H."/>
            <person name="Lu P."/>
            <person name="Wu Y."/>
            <person name="Zhang Z."/>
            <person name="Ro D.K."/>
            <person name="Shang Y."/>
            <person name="Huang S."/>
            <person name="Yan J."/>
        </authorList>
    </citation>
    <scope>NUCLEOTIDE SEQUENCE [LARGE SCALE GENOMIC DNA]</scope>
    <source>
        <strain evidence="1">Ta-2019</strain>
    </source>
</reference>
<dbReference type="EMBL" id="JAHRHJ020000003">
    <property type="protein sequence ID" value="KAH9320543.1"/>
    <property type="molecule type" value="Genomic_DNA"/>
</dbReference>
<dbReference type="AlphaFoldDB" id="A0AA38GEX0"/>
<keyword evidence="2" id="KW-1185">Reference proteome</keyword>
<gene>
    <name evidence="1" type="ORF">KI387_015182</name>
</gene>
<evidence type="ECO:0000313" key="1">
    <source>
        <dbReference type="EMBL" id="KAH9320543.1"/>
    </source>
</evidence>
<comment type="caution">
    <text evidence="1">The sequence shown here is derived from an EMBL/GenBank/DDBJ whole genome shotgun (WGS) entry which is preliminary data.</text>
</comment>
<dbReference type="Proteomes" id="UP000824469">
    <property type="component" value="Unassembled WGS sequence"/>
</dbReference>
<accession>A0AA38GEX0</accession>
<name>A0AA38GEX0_TAXCH</name>
<evidence type="ECO:0000313" key="2">
    <source>
        <dbReference type="Proteomes" id="UP000824469"/>
    </source>
</evidence>
<proteinExistence type="predicted"/>